<evidence type="ECO:0000256" key="1">
    <source>
        <dbReference type="SAM" id="Phobius"/>
    </source>
</evidence>
<keyword evidence="1" id="KW-1133">Transmembrane helix</keyword>
<protein>
    <recommendedName>
        <fullName evidence="4">DUF2752 domain-containing protein</fullName>
    </recommendedName>
</protein>
<dbReference type="Pfam" id="PF10825">
    <property type="entry name" value="DUF2752"/>
    <property type="match status" value="1"/>
</dbReference>
<dbReference type="InterPro" id="IPR021215">
    <property type="entry name" value="DUF2752"/>
</dbReference>
<evidence type="ECO:0008006" key="4">
    <source>
        <dbReference type="Google" id="ProtNLM"/>
    </source>
</evidence>
<dbReference type="Proteomes" id="UP000466345">
    <property type="component" value="Unassembled WGS sequence"/>
</dbReference>
<dbReference type="AlphaFoldDB" id="A0A7K0CS64"/>
<keyword evidence="3" id="KW-1185">Reference proteome</keyword>
<reference evidence="2 3" key="1">
    <citation type="submission" date="2019-10" db="EMBL/GenBank/DDBJ databases">
        <title>Streptomyces smaragdinus sp. nov. and Streptomyces fabii sp. nov., isolated from the gut of fungus growing-termite Macrotermes natalensis.</title>
        <authorList>
            <person name="Schwitalla J."/>
            <person name="Benndorf R."/>
            <person name="Martin K."/>
            <person name="De Beer W."/>
            <person name="Kaster A.-K."/>
            <person name="Vollmers J."/>
            <person name="Poulsen M."/>
            <person name="Beemelmanns C."/>
        </authorList>
    </citation>
    <scope>NUCLEOTIDE SEQUENCE [LARGE SCALE GENOMIC DNA]</scope>
    <source>
        <strain evidence="2 3">RB5</strain>
    </source>
</reference>
<evidence type="ECO:0000313" key="2">
    <source>
        <dbReference type="EMBL" id="MQY15842.1"/>
    </source>
</evidence>
<sequence>MPDTPRPAPALVRRLAGPGTALALAAGAAAYVAAVDPNEPGHYPGCPVLALTGRYCPGCGGLRSVHALTHGDLAGAAGANALALAAVAATLFVLTAWALAAARDRELTLPVRTAHGWAAGALMVAFTVVRNLPFGHVLAP</sequence>
<evidence type="ECO:0000313" key="3">
    <source>
        <dbReference type="Proteomes" id="UP000466345"/>
    </source>
</evidence>
<name>A0A7K0CS64_9ACTN</name>
<gene>
    <name evidence="2" type="ORF">SRB5_60330</name>
</gene>
<keyword evidence="1" id="KW-0812">Transmembrane</keyword>
<organism evidence="2 3">
    <name type="scientific">Streptomyces smaragdinus</name>
    <dbReference type="NCBI Taxonomy" id="2585196"/>
    <lineage>
        <taxon>Bacteria</taxon>
        <taxon>Bacillati</taxon>
        <taxon>Actinomycetota</taxon>
        <taxon>Actinomycetes</taxon>
        <taxon>Kitasatosporales</taxon>
        <taxon>Streptomycetaceae</taxon>
        <taxon>Streptomyces</taxon>
    </lineage>
</organism>
<feature type="transmembrane region" description="Helical" evidence="1">
    <location>
        <begin position="114"/>
        <end position="132"/>
    </location>
</feature>
<feature type="transmembrane region" description="Helical" evidence="1">
    <location>
        <begin position="81"/>
        <end position="102"/>
    </location>
</feature>
<proteinExistence type="predicted"/>
<dbReference type="RefSeq" id="WP_323378729.1">
    <property type="nucleotide sequence ID" value="NZ_WEGJ01000040.1"/>
</dbReference>
<keyword evidence="1" id="KW-0472">Membrane</keyword>
<dbReference type="EMBL" id="WEGJ01000040">
    <property type="protein sequence ID" value="MQY15842.1"/>
    <property type="molecule type" value="Genomic_DNA"/>
</dbReference>
<accession>A0A7K0CS64</accession>
<comment type="caution">
    <text evidence="2">The sequence shown here is derived from an EMBL/GenBank/DDBJ whole genome shotgun (WGS) entry which is preliminary data.</text>
</comment>